<dbReference type="InterPro" id="IPR029036">
    <property type="entry name" value="P5CR_dimer"/>
</dbReference>
<keyword evidence="2" id="KW-0521">NADP</keyword>
<evidence type="ECO:0000259" key="4">
    <source>
        <dbReference type="Pfam" id="PF14748"/>
    </source>
</evidence>
<evidence type="ECO:0000259" key="3">
    <source>
        <dbReference type="Pfam" id="PF03807"/>
    </source>
</evidence>
<dbReference type="InterPro" id="IPR000304">
    <property type="entry name" value="Pyrroline-COOH_reductase"/>
</dbReference>
<protein>
    <submittedName>
        <fullName evidence="5">Pyrroline-5-carboxylate reductase</fullName>
    </submittedName>
</protein>
<feature type="binding site" evidence="2">
    <location>
        <begin position="7"/>
        <end position="12"/>
    </location>
    <ligand>
        <name>NADP(+)</name>
        <dbReference type="ChEBI" id="CHEBI:58349"/>
    </ligand>
</feature>
<dbReference type="GO" id="GO:0004735">
    <property type="term" value="F:pyrroline-5-carboxylate reductase activity"/>
    <property type="evidence" value="ECO:0007669"/>
    <property type="project" value="InterPro"/>
</dbReference>
<dbReference type="PANTHER" id="PTHR11645">
    <property type="entry name" value="PYRROLINE-5-CARBOXYLATE REDUCTASE"/>
    <property type="match status" value="1"/>
</dbReference>
<dbReference type="InterPro" id="IPR008927">
    <property type="entry name" value="6-PGluconate_DH-like_C_sf"/>
</dbReference>
<dbReference type="AlphaFoldDB" id="A0A222EQD4"/>
<evidence type="ECO:0000313" key="5">
    <source>
        <dbReference type="EMBL" id="ASP28474.1"/>
    </source>
</evidence>
<dbReference type="OrthoDB" id="9805754at2"/>
<dbReference type="InterPro" id="IPR028939">
    <property type="entry name" value="P5C_Rdtase_cat_N"/>
</dbReference>
<dbReference type="InterPro" id="IPR036291">
    <property type="entry name" value="NAD(P)-bd_dom_sf"/>
</dbReference>
<name>A0A222EQD4_9MOLU</name>
<dbReference type="Gene3D" id="1.10.3730.10">
    <property type="entry name" value="ProC C-terminal domain-like"/>
    <property type="match status" value="1"/>
</dbReference>
<dbReference type="Proteomes" id="UP000203229">
    <property type="component" value="Chromosome"/>
</dbReference>
<dbReference type="Pfam" id="PF03807">
    <property type="entry name" value="F420_oxidored"/>
    <property type="match status" value="1"/>
</dbReference>
<dbReference type="RefSeq" id="WP_094049247.1">
    <property type="nucleotide sequence ID" value="NZ_CP022535.1"/>
</dbReference>
<dbReference type="PIRSF" id="PIRSF000193">
    <property type="entry name" value="Pyrrol-5-carb_rd"/>
    <property type="match status" value="1"/>
</dbReference>
<dbReference type="SUPFAM" id="SSF51735">
    <property type="entry name" value="NAD(P)-binding Rossmann-fold domains"/>
    <property type="match status" value="1"/>
</dbReference>
<accession>A0A222EQD4</accession>
<reference evidence="5 6" key="1">
    <citation type="submission" date="2017-07" db="EMBL/GenBank/DDBJ databases">
        <title>Complete genome sequence of Spiroplasma corruscae EC-1 (DSM 19793).</title>
        <authorList>
            <person name="Tsai Y.-M."/>
            <person name="Lo W.-S."/>
            <person name="Kuo C.-H."/>
        </authorList>
    </citation>
    <scope>NUCLEOTIDE SEQUENCE [LARGE SCALE GENOMIC DNA]</scope>
    <source>
        <strain evidence="5 6">EC-1</strain>
    </source>
</reference>
<gene>
    <name evidence="5" type="primary">proC</name>
    <name evidence="5" type="ORF">SCORR_v1c07020</name>
</gene>
<dbReference type="KEGG" id="scou:SCORR_v1c07020"/>
<dbReference type="GO" id="GO:0055129">
    <property type="term" value="P:L-proline biosynthetic process"/>
    <property type="evidence" value="ECO:0007669"/>
    <property type="project" value="TreeGrafter"/>
</dbReference>
<dbReference type="Pfam" id="PF14748">
    <property type="entry name" value="P5CR_dimer"/>
    <property type="match status" value="1"/>
</dbReference>
<evidence type="ECO:0000256" key="2">
    <source>
        <dbReference type="PIRSR" id="PIRSR000193-1"/>
    </source>
</evidence>
<keyword evidence="6" id="KW-1185">Reference proteome</keyword>
<comment type="similarity">
    <text evidence="1">Belongs to the pyrroline-5-carboxylate reductase family.</text>
</comment>
<evidence type="ECO:0000313" key="6">
    <source>
        <dbReference type="Proteomes" id="UP000203229"/>
    </source>
</evidence>
<feature type="domain" description="Pyrroline-5-carboxylate reductase dimerisation" evidence="4">
    <location>
        <begin position="161"/>
        <end position="262"/>
    </location>
</feature>
<sequence>MNKILIIGTGHMGEAILCSLSKNINRELFQIHILNRNLNKSKILAEKYDCNFIKGLNEINKHNFSIIFLGFKPSDADLILNNINLENEENKIIVSMLNAYSINKIKEHFTKDINILRIMPNMNAKNNCSTTGYAYYGNNKKLIDISISLLNLFGTTYKLEESQFSSFVSLTGSAPAFIYEFIKAFKEFALDNNYKEEVSNEFILKTIVASATEALSGNKNLDDLIKQIIVPGGPTQAGHDKLLNNRFKDILISCFESTKEKA</sequence>
<dbReference type="SUPFAM" id="SSF48179">
    <property type="entry name" value="6-phosphogluconate dehydrogenase C-terminal domain-like"/>
    <property type="match status" value="1"/>
</dbReference>
<organism evidence="5 6">
    <name type="scientific">Spiroplasma corruscae</name>
    <dbReference type="NCBI Taxonomy" id="216934"/>
    <lineage>
        <taxon>Bacteria</taxon>
        <taxon>Bacillati</taxon>
        <taxon>Mycoplasmatota</taxon>
        <taxon>Mollicutes</taxon>
        <taxon>Entomoplasmatales</taxon>
        <taxon>Spiroplasmataceae</taxon>
        <taxon>Spiroplasma</taxon>
    </lineage>
</organism>
<dbReference type="Gene3D" id="3.40.50.720">
    <property type="entry name" value="NAD(P)-binding Rossmann-like Domain"/>
    <property type="match status" value="1"/>
</dbReference>
<feature type="domain" description="Pyrroline-5-carboxylate reductase catalytic N-terminal" evidence="3">
    <location>
        <begin position="3"/>
        <end position="98"/>
    </location>
</feature>
<dbReference type="EMBL" id="CP022535">
    <property type="protein sequence ID" value="ASP28474.1"/>
    <property type="molecule type" value="Genomic_DNA"/>
</dbReference>
<proteinExistence type="inferred from homology"/>
<evidence type="ECO:0000256" key="1">
    <source>
        <dbReference type="ARBA" id="ARBA00005525"/>
    </source>
</evidence>
<dbReference type="PANTHER" id="PTHR11645:SF49">
    <property type="entry name" value="PYRROLINE-5-CARBOXYLATE REDUCTASE 1"/>
    <property type="match status" value="1"/>
</dbReference>